<protein>
    <submittedName>
        <fullName evidence="7">Mpv17 / PMP22 family protein</fullName>
    </submittedName>
</protein>
<keyword evidence="5 6" id="KW-0472">Membrane</keyword>
<evidence type="ECO:0000256" key="3">
    <source>
        <dbReference type="ARBA" id="ARBA00022692"/>
    </source>
</evidence>
<feature type="transmembrane region" description="Helical" evidence="6">
    <location>
        <begin position="190"/>
        <end position="209"/>
    </location>
</feature>
<comment type="subcellular location">
    <subcellularLocation>
        <location evidence="1">Membrane</location>
        <topology evidence="1">Multi-pass membrane protein</topology>
    </subcellularLocation>
</comment>
<keyword evidence="4 6" id="KW-1133">Transmembrane helix</keyword>
<gene>
    <name evidence="7" type="ORF">A0O28_0079970</name>
</gene>
<evidence type="ECO:0000256" key="1">
    <source>
        <dbReference type="ARBA" id="ARBA00004141"/>
    </source>
</evidence>
<feature type="transmembrane region" description="Helical" evidence="6">
    <location>
        <begin position="163"/>
        <end position="183"/>
    </location>
</feature>
<dbReference type="Proteomes" id="UP000191004">
    <property type="component" value="Unassembled WGS sequence"/>
</dbReference>
<evidence type="ECO:0000256" key="6">
    <source>
        <dbReference type="RuleBase" id="RU363053"/>
    </source>
</evidence>
<evidence type="ECO:0000256" key="4">
    <source>
        <dbReference type="ARBA" id="ARBA00022989"/>
    </source>
</evidence>
<sequence length="211" mass="23327">MPSPILTATLQAAALSTASNLCAQFIETYWNKQTAFHLDHIQLFRFIVLSLITAPPNYLWQQFLEKSFPAYPSTQKARDVGRDIELKAMEEAAAGASIGEGSQSQSESSTQPRFSIRNTLTKWFIDCITAGAIMNTVAFLVIMGVLKGQPMVQISSNIKAETIPIIIAGYKIWPIASIVSFSFVPVHRRIVFLSFIGLLWGIYLSLVAARV</sequence>
<feature type="transmembrane region" description="Helical" evidence="6">
    <location>
        <begin position="123"/>
        <end position="143"/>
    </location>
</feature>
<dbReference type="EMBL" id="LVVK01000015">
    <property type="protein sequence ID" value="OPB41279.1"/>
    <property type="molecule type" value="Genomic_DNA"/>
</dbReference>
<name>A0A1T3CJL2_9HYPO</name>
<evidence type="ECO:0000313" key="7">
    <source>
        <dbReference type="EMBL" id="OPB41279.1"/>
    </source>
</evidence>
<dbReference type="PANTHER" id="PTHR11266">
    <property type="entry name" value="PEROXISOMAL MEMBRANE PROTEIN 2, PXMP2 MPV17"/>
    <property type="match status" value="1"/>
</dbReference>
<evidence type="ECO:0000256" key="5">
    <source>
        <dbReference type="ARBA" id="ARBA00023136"/>
    </source>
</evidence>
<keyword evidence="8" id="KW-1185">Reference proteome</keyword>
<evidence type="ECO:0000313" key="8">
    <source>
        <dbReference type="Proteomes" id="UP000191004"/>
    </source>
</evidence>
<dbReference type="OrthoDB" id="10267969at2759"/>
<keyword evidence="3 6" id="KW-0812">Transmembrane</keyword>
<organism evidence="7 8">
    <name type="scientific">Trichoderma guizhouense</name>
    <dbReference type="NCBI Taxonomy" id="1491466"/>
    <lineage>
        <taxon>Eukaryota</taxon>
        <taxon>Fungi</taxon>
        <taxon>Dikarya</taxon>
        <taxon>Ascomycota</taxon>
        <taxon>Pezizomycotina</taxon>
        <taxon>Sordariomycetes</taxon>
        <taxon>Hypocreomycetidae</taxon>
        <taxon>Hypocreales</taxon>
        <taxon>Hypocreaceae</taxon>
        <taxon>Trichoderma</taxon>
    </lineage>
</organism>
<comment type="similarity">
    <text evidence="2 6">Belongs to the peroxisomal membrane protein PXMP2/4 family.</text>
</comment>
<accession>A0A1T3CJL2</accession>
<proteinExistence type="inferred from homology"/>
<evidence type="ECO:0000256" key="2">
    <source>
        <dbReference type="ARBA" id="ARBA00006824"/>
    </source>
</evidence>
<dbReference type="PANTHER" id="PTHR11266:SF80">
    <property type="entry name" value="PEROXISOMAL MEMBRANE PROTEIN 2"/>
    <property type="match status" value="1"/>
</dbReference>
<comment type="caution">
    <text evidence="7">The sequence shown here is derived from an EMBL/GenBank/DDBJ whole genome shotgun (WGS) entry which is preliminary data.</text>
</comment>
<dbReference type="InterPro" id="IPR007248">
    <property type="entry name" value="Mpv17_PMP22"/>
</dbReference>
<reference evidence="7 8" key="1">
    <citation type="submission" date="2016-04" db="EMBL/GenBank/DDBJ databases">
        <title>Multiple horizontal gene transfer events from other fungi enriched the ability of the initially mycotrophic fungus Trichoderma (Ascomycota) to feed on dead plant biomass.</title>
        <authorList>
            <person name="Atanasova L."/>
            <person name="Chenthamara K."/>
            <person name="Zhang J."/>
            <person name="Grujic M."/>
            <person name="Henrissat B."/>
            <person name="Kuo A."/>
            <person name="Aertz A."/>
            <person name="Salamov A."/>
            <person name="Lipzen A."/>
            <person name="Labutti K."/>
            <person name="Barry K."/>
            <person name="Miao Y."/>
            <person name="Rahimi M.J."/>
            <person name="Shen Q."/>
            <person name="Grigoriev I.V."/>
            <person name="Kubicek C.P."/>
            <person name="Druzhinina I.S."/>
        </authorList>
    </citation>
    <scope>NUCLEOTIDE SEQUENCE [LARGE SCALE GENOMIC DNA]</scope>
    <source>
        <strain evidence="7 8">NJAU 4742</strain>
    </source>
</reference>
<dbReference type="GO" id="GO:0005778">
    <property type="term" value="C:peroxisomal membrane"/>
    <property type="evidence" value="ECO:0007669"/>
    <property type="project" value="TreeGrafter"/>
</dbReference>
<dbReference type="Pfam" id="PF04117">
    <property type="entry name" value="Mpv17_PMP22"/>
    <property type="match status" value="1"/>
</dbReference>
<dbReference type="AlphaFoldDB" id="A0A1T3CJL2"/>